<keyword evidence="2" id="KW-0663">Pyridoxal phosphate</keyword>
<dbReference type="InterPro" id="IPR051446">
    <property type="entry name" value="HTH_trans_reg/aminotransferase"/>
</dbReference>
<dbReference type="PANTHER" id="PTHR46577:SF1">
    <property type="entry name" value="HTH-TYPE TRANSCRIPTIONAL REGULATORY PROTEIN GABR"/>
    <property type="match status" value="1"/>
</dbReference>
<reference evidence="7 8" key="2">
    <citation type="submission" date="2019-09" db="EMBL/GenBank/DDBJ databases">
        <authorList>
            <person name="Jin C."/>
        </authorList>
    </citation>
    <scope>NUCLEOTIDE SEQUENCE [LARGE SCALE GENOMIC DNA]</scope>
    <source>
        <strain evidence="7 8">BN140078</strain>
    </source>
</reference>
<evidence type="ECO:0000313" key="7">
    <source>
        <dbReference type="EMBL" id="KAA2243637.1"/>
    </source>
</evidence>
<keyword evidence="5" id="KW-0804">Transcription</keyword>
<dbReference type="InterPro" id="IPR015421">
    <property type="entry name" value="PyrdxlP-dep_Trfase_major"/>
</dbReference>
<dbReference type="PROSITE" id="PS50949">
    <property type="entry name" value="HTH_GNTR"/>
    <property type="match status" value="1"/>
</dbReference>
<dbReference type="CDD" id="cd00609">
    <property type="entry name" value="AAT_like"/>
    <property type="match status" value="1"/>
</dbReference>
<comment type="caution">
    <text evidence="7">The sequence shown here is derived from an EMBL/GenBank/DDBJ whole genome shotgun (WGS) entry which is preliminary data.</text>
</comment>
<evidence type="ECO:0000256" key="5">
    <source>
        <dbReference type="ARBA" id="ARBA00023163"/>
    </source>
</evidence>
<dbReference type="InterPro" id="IPR036388">
    <property type="entry name" value="WH-like_DNA-bd_sf"/>
</dbReference>
<protein>
    <submittedName>
        <fullName evidence="7">PLP-dependent aminotransferase family protein</fullName>
    </submittedName>
</protein>
<evidence type="ECO:0000256" key="2">
    <source>
        <dbReference type="ARBA" id="ARBA00022898"/>
    </source>
</evidence>
<dbReference type="SUPFAM" id="SSF46785">
    <property type="entry name" value="Winged helix' DNA-binding domain"/>
    <property type="match status" value="1"/>
</dbReference>
<evidence type="ECO:0000259" key="6">
    <source>
        <dbReference type="PROSITE" id="PS50949"/>
    </source>
</evidence>
<evidence type="ECO:0000256" key="3">
    <source>
        <dbReference type="ARBA" id="ARBA00023015"/>
    </source>
</evidence>
<dbReference type="InterPro" id="IPR015424">
    <property type="entry name" value="PyrdxlP-dep_Trfase"/>
</dbReference>
<dbReference type="CDD" id="cd07377">
    <property type="entry name" value="WHTH_GntR"/>
    <property type="match status" value="1"/>
</dbReference>
<reference evidence="7 8" key="1">
    <citation type="submission" date="2019-09" db="EMBL/GenBank/DDBJ databases">
        <title>Chitinophaga ginsengihumi sp. nov., isolated from soil of ginseng rhizosphere.</title>
        <authorList>
            <person name="Lee J."/>
        </authorList>
    </citation>
    <scope>NUCLEOTIDE SEQUENCE [LARGE SCALE GENOMIC DNA]</scope>
    <source>
        <strain evidence="7 8">BN140078</strain>
    </source>
</reference>
<organism evidence="7 8">
    <name type="scientific">Chitinophaga agrisoli</name>
    <dbReference type="NCBI Taxonomy" id="2607653"/>
    <lineage>
        <taxon>Bacteria</taxon>
        <taxon>Pseudomonadati</taxon>
        <taxon>Bacteroidota</taxon>
        <taxon>Chitinophagia</taxon>
        <taxon>Chitinophagales</taxon>
        <taxon>Chitinophagaceae</taxon>
        <taxon>Chitinophaga</taxon>
    </lineage>
</organism>
<name>A0A5B2VZR5_9BACT</name>
<evidence type="ECO:0000256" key="4">
    <source>
        <dbReference type="ARBA" id="ARBA00023125"/>
    </source>
</evidence>
<dbReference type="Gene3D" id="1.10.10.10">
    <property type="entry name" value="Winged helix-like DNA-binding domain superfamily/Winged helix DNA-binding domain"/>
    <property type="match status" value="1"/>
</dbReference>
<dbReference type="RefSeq" id="WP_149838512.1">
    <property type="nucleotide sequence ID" value="NZ_VUOC01000002.1"/>
</dbReference>
<proteinExistence type="inferred from homology"/>
<dbReference type="InterPro" id="IPR004839">
    <property type="entry name" value="Aminotransferase_I/II_large"/>
</dbReference>
<dbReference type="GO" id="GO:0003700">
    <property type="term" value="F:DNA-binding transcription factor activity"/>
    <property type="evidence" value="ECO:0007669"/>
    <property type="project" value="InterPro"/>
</dbReference>
<dbReference type="InterPro" id="IPR036390">
    <property type="entry name" value="WH_DNA-bd_sf"/>
</dbReference>
<dbReference type="GO" id="GO:0030170">
    <property type="term" value="F:pyridoxal phosphate binding"/>
    <property type="evidence" value="ECO:0007669"/>
    <property type="project" value="InterPro"/>
</dbReference>
<keyword evidence="4" id="KW-0238">DNA-binding</keyword>
<dbReference type="EMBL" id="VUOC01000002">
    <property type="protein sequence ID" value="KAA2243637.1"/>
    <property type="molecule type" value="Genomic_DNA"/>
</dbReference>
<accession>A0A5B2VZR5</accession>
<sequence length="495" mass="55942">MSKVPPQIFTPFIRLNKRIATPLYLQLYEQIKQAIFNGQLKEGERMPSTRILAAELSVSRNSVFMAYEQLMLEGFMDGKRGDGTYVCGQLNDATQKNGKTARRRNTLADTIRYKDPSLPQETLLSDSSLEPGLPFQVSVPAIQQFPFKVWARIAAGVYRNIQSLYLGYADTQGYLPLRQALADYLRVNRSINCTPDQILIVNGSRQAINLSAQILLKKGDPCWMEDPGYRTARAAIMRWGGKICPVPLTPYGLDIDYAIQHYPAAKLAYVTPSHQYPLGGALPLAERLKLLQWAAKNQLWLLEDDYDSEFRYNGRPVPALKGFDDKGNVIYIGTFSKVLFPALRIGYMVLPTAAMAQQFKIVKSTIDRQSPVIDQAILTQFMREGHFARHLRRMRTLYKKQQDDLTQLLEKHLHKYITVAPSDTGMHLIGWLKQPCNMPLLLKKANAIGMIIQPVADYCIKFQHPPGLLLGFTGFSYEALEAAVLQLKSLLAQTR</sequence>
<dbReference type="Gene3D" id="3.40.640.10">
    <property type="entry name" value="Type I PLP-dependent aspartate aminotransferase-like (Major domain)"/>
    <property type="match status" value="1"/>
</dbReference>
<dbReference type="GO" id="GO:0003677">
    <property type="term" value="F:DNA binding"/>
    <property type="evidence" value="ECO:0007669"/>
    <property type="project" value="UniProtKB-KW"/>
</dbReference>
<keyword evidence="7" id="KW-0808">Transferase</keyword>
<dbReference type="PANTHER" id="PTHR46577">
    <property type="entry name" value="HTH-TYPE TRANSCRIPTIONAL REGULATORY PROTEIN GABR"/>
    <property type="match status" value="1"/>
</dbReference>
<dbReference type="Pfam" id="PF00155">
    <property type="entry name" value="Aminotran_1_2"/>
    <property type="match status" value="1"/>
</dbReference>
<dbReference type="SMART" id="SM00345">
    <property type="entry name" value="HTH_GNTR"/>
    <property type="match status" value="1"/>
</dbReference>
<keyword evidence="3" id="KW-0805">Transcription regulation</keyword>
<dbReference type="InterPro" id="IPR000524">
    <property type="entry name" value="Tscrpt_reg_HTH_GntR"/>
</dbReference>
<keyword evidence="8" id="KW-1185">Reference proteome</keyword>
<gene>
    <name evidence="7" type="ORF">F0L74_14230</name>
</gene>
<feature type="domain" description="HTH gntR-type" evidence="6">
    <location>
        <begin position="21"/>
        <end position="89"/>
    </location>
</feature>
<evidence type="ECO:0000313" key="8">
    <source>
        <dbReference type="Proteomes" id="UP000324611"/>
    </source>
</evidence>
<dbReference type="Proteomes" id="UP000324611">
    <property type="component" value="Unassembled WGS sequence"/>
</dbReference>
<dbReference type="Pfam" id="PF00392">
    <property type="entry name" value="GntR"/>
    <property type="match status" value="1"/>
</dbReference>
<keyword evidence="7" id="KW-0032">Aminotransferase</keyword>
<dbReference type="AlphaFoldDB" id="A0A5B2VZR5"/>
<evidence type="ECO:0000256" key="1">
    <source>
        <dbReference type="ARBA" id="ARBA00005384"/>
    </source>
</evidence>
<dbReference type="GO" id="GO:0008483">
    <property type="term" value="F:transaminase activity"/>
    <property type="evidence" value="ECO:0007669"/>
    <property type="project" value="UniProtKB-KW"/>
</dbReference>
<comment type="similarity">
    <text evidence="1">In the C-terminal section; belongs to the class-I pyridoxal-phosphate-dependent aminotransferase family.</text>
</comment>
<dbReference type="SUPFAM" id="SSF53383">
    <property type="entry name" value="PLP-dependent transferases"/>
    <property type="match status" value="1"/>
</dbReference>